<keyword evidence="2" id="KW-1185">Reference proteome</keyword>
<gene>
    <name evidence="1" type="ORF">HGRIS_004327</name>
</gene>
<dbReference type="EMBL" id="JASNQZ010000019">
    <property type="protein sequence ID" value="KAL0945176.1"/>
    <property type="molecule type" value="Genomic_DNA"/>
</dbReference>
<comment type="caution">
    <text evidence="1">The sequence shown here is derived from an EMBL/GenBank/DDBJ whole genome shotgun (WGS) entry which is preliminary data.</text>
</comment>
<evidence type="ECO:0000313" key="1">
    <source>
        <dbReference type="EMBL" id="KAL0945176.1"/>
    </source>
</evidence>
<name>A0ABR3IPG4_9AGAR</name>
<organism evidence="1 2">
    <name type="scientific">Hohenbuehelia grisea</name>
    <dbReference type="NCBI Taxonomy" id="104357"/>
    <lineage>
        <taxon>Eukaryota</taxon>
        <taxon>Fungi</taxon>
        <taxon>Dikarya</taxon>
        <taxon>Basidiomycota</taxon>
        <taxon>Agaricomycotina</taxon>
        <taxon>Agaricomycetes</taxon>
        <taxon>Agaricomycetidae</taxon>
        <taxon>Agaricales</taxon>
        <taxon>Pleurotineae</taxon>
        <taxon>Pleurotaceae</taxon>
        <taxon>Hohenbuehelia</taxon>
    </lineage>
</organism>
<reference evidence="2" key="1">
    <citation type="submission" date="2024-06" db="EMBL/GenBank/DDBJ databases">
        <title>Multi-omics analyses provide insights into the biosynthesis of the anticancer antibiotic pleurotin in Hohenbuehelia grisea.</title>
        <authorList>
            <person name="Weaver J.A."/>
            <person name="Alberti F."/>
        </authorList>
    </citation>
    <scope>NUCLEOTIDE SEQUENCE [LARGE SCALE GENOMIC DNA]</scope>
    <source>
        <strain evidence="2">T-177</strain>
    </source>
</reference>
<dbReference type="Proteomes" id="UP001556367">
    <property type="component" value="Unassembled WGS sequence"/>
</dbReference>
<evidence type="ECO:0000313" key="2">
    <source>
        <dbReference type="Proteomes" id="UP001556367"/>
    </source>
</evidence>
<sequence length="170" mass="18848">MCSSRLAPLFCQDLAHPDYLNRDPLHQGWLGALGQHSICEATAAIDILDACIVLAPLLCLRCCTWVYWHDEAASDYVTVLSSCMRDSLVRLKVMFSCAISSLRRFAVHMDSTLFLDLTSFSLIFQAQQAFLSTKSHGAKMCCSRSSESGICKYSPFTLGPHDSLLSTTNR</sequence>
<protein>
    <submittedName>
        <fullName evidence="1">Uncharacterized protein</fullName>
    </submittedName>
</protein>
<accession>A0ABR3IPG4</accession>
<proteinExistence type="predicted"/>